<name>A0A8W8K2C8_MAGGI</name>
<dbReference type="InterPro" id="IPR027417">
    <property type="entry name" value="P-loop_NTPase"/>
</dbReference>
<dbReference type="GO" id="GO:0005886">
    <property type="term" value="C:plasma membrane"/>
    <property type="evidence" value="ECO:0007669"/>
    <property type="project" value="TreeGrafter"/>
</dbReference>
<dbReference type="GeneID" id="105346681"/>
<dbReference type="GO" id="GO:0005246">
    <property type="term" value="F:calcium channel regulator activity"/>
    <property type="evidence" value="ECO:0007669"/>
    <property type="project" value="TreeGrafter"/>
</dbReference>
<dbReference type="PRINTS" id="PR00449">
    <property type="entry name" value="RASTRNSFRMNG"/>
</dbReference>
<comment type="similarity">
    <text evidence="1">Belongs to the small GTPase superfamily. RGK family.</text>
</comment>
<dbReference type="Pfam" id="PF00071">
    <property type="entry name" value="Ras"/>
    <property type="match status" value="1"/>
</dbReference>
<sequence>MFRLNASMEETIGTTNANSHKRLNSFSDYGKLDRTLYPAERKRFLTFSERNTCERVRNFTKTKRGIKNRGDFLRLSSSSSLSNVETDGQGRKVSALSIFSYTSEDCFEENSARGQRFRIVLHGIPRVGKSCFLKQLRTSEYLGACPDGPDSSCITVPVILDGKESILDFVEAHMYIQNYGWNRTYDAFVMMFSVTDKRSFHYIANIVEQIRKEVGDTKPIYIVANKTDLIRFREVSSQVGMKFAKNNNCYYAEVSVPLQLNVDKLLVDITDQLERCYKTNNTETTVKPSMNTQSGKHQGGRSFKKSRFSLFSRLRKLFFKNT</sequence>
<dbReference type="SMART" id="SM00173">
    <property type="entry name" value="RAS"/>
    <property type="match status" value="1"/>
</dbReference>
<evidence type="ECO:0000313" key="3">
    <source>
        <dbReference type="EnsemblMetazoa" id="G21329.1:cds"/>
    </source>
</evidence>
<dbReference type="SUPFAM" id="SSF52540">
    <property type="entry name" value="P-loop containing nucleoside triphosphate hydrolases"/>
    <property type="match status" value="1"/>
</dbReference>
<dbReference type="Proteomes" id="UP000005408">
    <property type="component" value="Unassembled WGS sequence"/>
</dbReference>
<evidence type="ECO:0000256" key="1">
    <source>
        <dbReference type="ARBA" id="ARBA00008846"/>
    </source>
</evidence>
<evidence type="ECO:0000256" key="2">
    <source>
        <dbReference type="ARBA" id="ARBA00022553"/>
    </source>
</evidence>
<dbReference type="GO" id="GO:0003924">
    <property type="term" value="F:GTPase activity"/>
    <property type="evidence" value="ECO:0007669"/>
    <property type="project" value="InterPro"/>
</dbReference>
<protein>
    <submittedName>
        <fullName evidence="3">Uncharacterized protein</fullName>
    </submittedName>
</protein>
<dbReference type="PROSITE" id="PS51421">
    <property type="entry name" value="RAS"/>
    <property type="match status" value="1"/>
</dbReference>
<dbReference type="PANTHER" id="PTHR45775:SF6">
    <property type="entry name" value="RAD, GEM_KIR FAMILY MEMBER 2, ISOFORM C"/>
    <property type="match status" value="1"/>
</dbReference>
<dbReference type="InterPro" id="IPR001806">
    <property type="entry name" value="Small_GTPase"/>
</dbReference>
<reference evidence="3" key="1">
    <citation type="submission" date="2022-08" db="UniProtKB">
        <authorList>
            <consortium name="EnsemblMetazoa"/>
        </authorList>
    </citation>
    <scope>IDENTIFICATION</scope>
    <source>
        <strain evidence="3">05x7-T-G4-1.051#20</strain>
    </source>
</reference>
<dbReference type="EnsemblMetazoa" id="G21329.1">
    <property type="protein sequence ID" value="G21329.1:cds"/>
    <property type="gene ID" value="G21329"/>
</dbReference>
<dbReference type="PANTHER" id="PTHR45775">
    <property type="entry name" value="RAD, GEM/KIR FAMILY MEMBER 2, ISOFORM C"/>
    <property type="match status" value="1"/>
</dbReference>
<dbReference type="PROSITE" id="PS51419">
    <property type="entry name" value="RAB"/>
    <property type="match status" value="1"/>
</dbReference>
<accession>A0A8W8K2C8</accession>
<dbReference type="GO" id="GO:0005525">
    <property type="term" value="F:GTP binding"/>
    <property type="evidence" value="ECO:0007669"/>
    <property type="project" value="InterPro"/>
</dbReference>
<dbReference type="InterPro" id="IPR051641">
    <property type="entry name" value="RGK_GTP-binding_reg"/>
</dbReference>
<dbReference type="AlphaFoldDB" id="A0A8W8K2C8"/>
<evidence type="ECO:0000313" key="4">
    <source>
        <dbReference type="Proteomes" id="UP000005408"/>
    </source>
</evidence>
<dbReference type="RefSeq" id="XP_011453683.3">
    <property type="nucleotide sequence ID" value="XM_011455381.4"/>
</dbReference>
<keyword evidence="4" id="KW-1185">Reference proteome</keyword>
<proteinExistence type="inferred from homology"/>
<dbReference type="SMART" id="SM00175">
    <property type="entry name" value="RAB"/>
    <property type="match status" value="1"/>
</dbReference>
<organism evidence="3 4">
    <name type="scientific">Magallana gigas</name>
    <name type="common">Pacific oyster</name>
    <name type="synonym">Crassostrea gigas</name>
    <dbReference type="NCBI Taxonomy" id="29159"/>
    <lineage>
        <taxon>Eukaryota</taxon>
        <taxon>Metazoa</taxon>
        <taxon>Spiralia</taxon>
        <taxon>Lophotrochozoa</taxon>
        <taxon>Mollusca</taxon>
        <taxon>Bivalvia</taxon>
        <taxon>Autobranchia</taxon>
        <taxon>Pteriomorphia</taxon>
        <taxon>Ostreida</taxon>
        <taxon>Ostreoidea</taxon>
        <taxon>Ostreidae</taxon>
        <taxon>Magallana</taxon>
    </lineage>
</organism>
<dbReference type="KEGG" id="crg:105346681"/>
<keyword evidence="2" id="KW-0597">Phosphoprotein</keyword>
<dbReference type="Gene3D" id="3.40.50.300">
    <property type="entry name" value="P-loop containing nucleotide triphosphate hydrolases"/>
    <property type="match status" value="1"/>
</dbReference>